<dbReference type="Gene3D" id="3.40.50.1240">
    <property type="entry name" value="Phosphoglycerate mutase-like"/>
    <property type="match status" value="1"/>
</dbReference>
<dbReference type="GO" id="GO:0003993">
    <property type="term" value="F:acid phosphatase activity"/>
    <property type="evidence" value="ECO:0007669"/>
    <property type="project" value="UniProtKB-EC"/>
</dbReference>
<evidence type="ECO:0000256" key="2">
    <source>
        <dbReference type="ARBA" id="ARBA00005375"/>
    </source>
</evidence>
<feature type="non-terminal residue" evidence="4">
    <location>
        <position position="1"/>
    </location>
</feature>
<keyword evidence="5" id="KW-1185">Reference proteome</keyword>
<dbReference type="EMBL" id="BTRK01000002">
    <property type="protein sequence ID" value="GMR36765.1"/>
    <property type="molecule type" value="Genomic_DNA"/>
</dbReference>
<dbReference type="AlphaFoldDB" id="A0AAN4ZGV2"/>
<proteinExistence type="inferred from homology"/>
<accession>A0AAN4ZGV2</accession>
<dbReference type="InterPro" id="IPR050645">
    <property type="entry name" value="Histidine_acid_phosphatase"/>
</dbReference>
<evidence type="ECO:0000256" key="3">
    <source>
        <dbReference type="SAM" id="Phobius"/>
    </source>
</evidence>
<evidence type="ECO:0008006" key="6">
    <source>
        <dbReference type="Google" id="ProtNLM"/>
    </source>
</evidence>
<keyword evidence="3" id="KW-1133">Transmembrane helix</keyword>
<gene>
    <name evidence="4" type="ORF">PMAYCL1PPCAC_06960</name>
</gene>
<comment type="similarity">
    <text evidence="2">Belongs to the histidine acid phosphatase family.</text>
</comment>
<sequence length="496" mass="57188">RELQWRYPSSSEEWAESPLSDAPSTMARFHSFTIMRVVAYLILLFLSLHLLLSYVVNRDGNAMEESSLDESLLSPLASELCQYLELKDAGVEGEIDGEEYKLKGVTVLFRHGERSPIVKDHLSNHKDCEPSRDSDRRHFKEFEAILDSKEFRKFIKVDKKFKDVPFYPPRSECSPGNMTAEGSLQLSRLGNHLRRVYESTNLFKNPLDVKVTVSPFRRTFQSAVAFLSSFVFPLKELVDEVFIRYSNETFHCTDSFCVCPAAFKWRSVYEKEHYEYFLGDSTGFREKTQRLFGGIEATKESKDPFQMMDVILGRYLCRRHPPSLLQRGRMRLIRSTEGDDGVHFETRTRDVQCRQSIHFRSLHTSEAQAILGYVAMMGEELMMSPHIHRVKVFSGHDTTVGPVLRTLRLPFVDFPRYASHVVFEIYHDGEGTDFLRLIYNGVDRTADCHSVEERICVRCPSYTRFSRSGIFAALGFLNVTQLCDPSLTPQPHNAYV</sequence>
<dbReference type="InterPro" id="IPR029033">
    <property type="entry name" value="His_PPase_superfam"/>
</dbReference>
<keyword evidence="3" id="KW-0812">Transmembrane</keyword>
<organism evidence="4 5">
    <name type="scientific">Pristionchus mayeri</name>
    <dbReference type="NCBI Taxonomy" id="1317129"/>
    <lineage>
        <taxon>Eukaryota</taxon>
        <taxon>Metazoa</taxon>
        <taxon>Ecdysozoa</taxon>
        <taxon>Nematoda</taxon>
        <taxon>Chromadorea</taxon>
        <taxon>Rhabditida</taxon>
        <taxon>Rhabditina</taxon>
        <taxon>Diplogasteromorpha</taxon>
        <taxon>Diplogasteroidea</taxon>
        <taxon>Neodiplogasteridae</taxon>
        <taxon>Pristionchus</taxon>
    </lineage>
</organism>
<protein>
    <recommendedName>
        <fullName evidence="6">Phosphatase</fullName>
    </recommendedName>
</protein>
<dbReference type="PROSITE" id="PS00616">
    <property type="entry name" value="HIS_ACID_PHOSPHAT_1"/>
    <property type="match status" value="1"/>
</dbReference>
<dbReference type="InterPro" id="IPR033379">
    <property type="entry name" value="Acid_Pase_AS"/>
</dbReference>
<comment type="caution">
    <text evidence="4">The sequence shown here is derived from an EMBL/GenBank/DDBJ whole genome shotgun (WGS) entry which is preliminary data.</text>
</comment>
<dbReference type="Pfam" id="PF00328">
    <property type="entry name" value="His_Phos_2"/>
    <property type="match status" value="1"/>
</dbReference>
<evidence type="ECO:0000313" key="5">
    <source>
        <dbReference type="Proteomes" id="UP001328107"/>
    </source>
</evidence>
<reference evidence="5" key="1">
    <citation type="submission" date="2022-10" db="EMBL/GenBank/DDBJ databases">
        <title>Genome assembly of Pristionchus species.</title>
        <authorList>
            <person name="Yoshida K."/>
            <person name="Sommer R.J."/>
        </authorList>
    </citation>
    <scope>NUCLEOTIDE SEQUENCE [LARGE SCALE GENOMIC DNA]</scope>
    <source>
        <strain evidence="5">RS5460</strain>
    </source>
</reference>
<dbReference type="PANTHER" id="PTHR11567">
    <property type="entry name" value="ACID PHOSPHATASE-RELATED"/>
    <property type="match status" value="1"/>
</dbReference>
<keyword evidence="3" id="KW-0472">Membrane</keyword>
<comment type="catalytic activity">
    <reaction evidence="1">
        <text>a phosphate monoester + H2O = an alcohol + phosphate</text>
        <dbReference type="Rhea" id="RHEA:15017"/>
        <dbReference type="ChEBI" id="CHEBI:15377"/>
        <dbReference type="ChEBI" id="CHEBI:30879"/>
        <dbReference type="ChEBI" id="CHEBI:43474"/>
        <dbReference type="ChEBI" id="CHEBI:67140"/>
        <dbReference type="EC" id="3.1.3.2"/>
    </reaction>
</comment>
<dbReference type="SUPFAM" id="SSF53254">
    <property type="entry name" value="Phosphoglycerate mutase-like"/>
    <property type="match status" value="1"/>
</dbReference>
<dbReference type="Proteomes" id="UP001328107">
    <property type="component" value="Unassembled WGS sequence"/>
</dbReference>
<dbReference type="InterPro" id="IPR000560">
    <property type="entry name" value="His_Pase_clade-2"/>
</dbReference>
<feature type="transmembrane region" description="Helical" evidence="3">
    <location>
        <begin position="37"/>
        <end position="56"/>
    </location>
</feature>
<evidence type="ECO:0000313" key="4">
    <source>
        <dbReference type="EMBL" id="GMR36765.1"/>
    </source>
</evidence>
<name>A0AAN4ZGV2_9BILA</name>
<evidence type="ECO:0000256" key="1">
    <source>
        <dbReference type="ARBA" id="ARBA00000032"/>
    </source>
</evidence>
<dbReference type="PANTHER" id="PTHR11567:SF187">
    <property type="entry name" value="2,3-BISPHOSPHOGLYCERATE 3-PHOSPHATASE"/>
    <property type="match status" value="1"/>
</dbReference>